<keyword evidence="5" id="KW-1185">Reference proteome</keyword>
<gene>
    <name evidence="4" type="ORF">ABZ071_30455</name>
</gene>
<sequence length="156" mass="17200">MTPVVDTAAPHAENHRHKPTENSCQEMITMLDPDVRRVLDGTSIAHLASVLPDGAPHCVPVWIGTHGDHVVIFTGPGTRKARNLRRDPRVALSLTPADDPFQPVVVRGRVIEWLEGDVAWTIVDQLATKYIGQPYPRGEERVVAVIEPERQQIGVA</sequence>
<feature type="domain" description="Pyridoxamine 5'-phosphate oxidase N-terminal" evidence="3">
    <location>
        <begin position="32"/>
        <end position="149"/>
    </location>
</feature>
<dbReference type="Pfam" id="PF01243">
    <property type="entry name" value="PNPOx_N"/>
    <property type="match status" value="1"/>
</dbReference>
<comment type="caution">
    <text evidence="4">The sequence shown here is derived from an EMBL/GenBank/DDBJ whole genome shotgun (WGS) entry which is preliminary data.</text>
</comment>
<reference evidence="4 5" key="1">
    <citation type="submission" date="2024-06" db="EMBL/GenBank/DDBJ databases">
        <title>The Natural Products Discovery Center: Release of the First 8490 Sequenced Strains for Exploring Actinobacteria Biosynthetic Diversity.</title>
        <authorList>
            <person name="Kalkreuter E."/>
            <person name="Kautsar S.A."/>
            <person name="Yang D."/>
            <person name="Bader C.D."/>
            <person name="Teijaro C.N."/>
            <person name="Fluegel L."/>
            <person name="Davis C.M."/>
            <person name="Simpson J.R."/>
            <person name="Lauterbach L."/>
            <person name="Steele A.D."/>
            <person name="Gui C."/>
            <person name="Meng S."/>
            <person name="Li G."/>
            <person name="Viehrig K."/>
            <person name="Ye F."/>
            <person name="Su P."/>
            <person name="Kiefer A.F."/>
            <person name="Nichols A."/>
            <person name="Cepeda A.J."/>
            <person name="Yan W."/>
            <person name="Fan B."/>
            <person name="Jiang Y."/>
            <person name="Adhikari A."/>
            <person name="Zheng C.-J."/>
            <person name="Schuster L."/>
            <person name="Cowan T.M."/>
            <person name="Smanski M.J."/>
            <person name="Chevrette M.G."/>
            <person name="De Carvalho L.P.S."/>
            <person name="Shen B."/>
        </authorList>
    </citation>
    <scope>NUCLEOTIDE SEQUENCE [LARGE SCALE GENOMIC DNA]</scope>
    <source>
        <strain evidence="4 5">NPDC006286</strain>
    </source>
</reference>
<name>A0ABV2VTL3_9ACTN</name>
<dbReference type="InterPro" id="IPR019920">
    <property type="entry name" value="F420-binding_dom_put"/>
</dbReference>
<organism evidence="4 5">
    <name type="scientific">Micromonospora fulviviridis</name>
    <dbReference type="NCBI Taxonomy" id="47860"/>
    <lineage>
        <taxon>Bacteria</taxon>
        <taxon>Bacillati</taxon>
        <taxon>Actinomycetota</taxon>
        <taxon>Actinomycetes</taxon>
        <taxon>Micromonosporales</taxon>
        <taxon>Micromonosporaceae</taxon>
        <taxon>Micromonospora</taxon>
    </lineage>
</organism>
<dbReference type="InterPro" id="IPR011576">
    <property type="entry name" value="Pyridox_Oxase_N"/>
</dbReference>
<protein>
    <submittedName>
        <fullName evidence="4">PPOX class F420-dependent oxidoreductase</fullName>
    </submittedName>
</protein>
<dbReference type="PANTHER" id="PTHR35176">
    <property type="entry name" value="HEME OXYGENASE HI_0854-RELATED"/>
    <property type="match status" value="1"/>
</dbReference>
<evidence type="ECO:0000256" key="2">
    <source>
        <dbReference type="SAM" id="MobiDB-lite"/>
    </source>
</evidence>
<dbReference type="InterPro" id="IPR052019">
    <property type="entry name" value="F420H2_bilvrd_red/Heme_oxyg"/>
</dbReference>
<dbReference type="EMBL" id="JBEXRX010000154">
    <property type="protein sequence ID" value="MEU0156141.1"/>
    <property type="molecule type" value="Genomic_DNA"/>
</dbReference>
<dbReference type="Proteomes" id="UP001550348">
    <property type="component" value="Unassembled WGS sequence"/>
</dbReference>
<accession>A0ABV2VTL3</accession>
<dbReference type="NCBIfam" id="TIGR03618">
    <property type="entry name" value="Rv1155_F420"/>
    <property type="match status" value="1"/>
</dbReference>
<dbReference type="SUPFAM" id="SSF50475">
    <property type="entry name" value="FMN-binding split barrel"/>
    <property type="match status" value="1"/>
</dbReference>
<keyword evidence="1" id="KW-0560">Oxidoreductase</keyword>
<dbReference type="InterPro" id="IPR012349">
    <property type="entry name" value="Split_barrel_FMN-bd"/>
</dbReference>
<dbReference type="PANTHER" id="PTHR35176:SF6">
    <property type="entry name" value="HEME OXYGENASE HI_0854-RELATED"/>
    <property type="match status" value="1"/>
</dbReference>
<evidence type="ECO:0000313" key="4">
    <source>
        <dbReference type="EMBL" id="MEU0156141.1"/>
    </source>
</evidence>
<evidence type="ECO:0000313" key="5">
    <source>
        <dbReference type="Proteomes" id="UP001550348"/>
    </source>
</evidence>
<proteinExistence type="predicted"/>
<dbReference type="Gene3D" id="2.30.110.10">
    <property type="entry name" value="Electron Transport, Fmn-binding Protein, Chain A"/>
    <property type="match status" value="1"/>
</dbReference>
<feature type="region of interest" description="Disordered" evidence="2">
    <location>
        <begin position="1"/>
        <end position="21"/>
    </location>
</feature>
<evidence type="ECO:0000259" key="3">
    <source>
        <dbReference type="Pfam" id="PF01243"/>
    </source>
</evidence>
<dbReference type="RefSeq" id="WP_355667676.1">
    <property type="nucleotide sequence ID" value="NZ_JBEXRX010000154.1"/>
</dbReference>
<evidence type="ECO:0000256" key="1">
    <source>
        <dbReference type="ARBA" id="ARBA00023002"/>
    </source>
</evidence>